<sequence>MRSKSINRYYVHVQLSEATMEQKKNFEILMPNFQYSRIVNEDDSEYQLLSGAYVIQSTLNAKQILEQTFSIANSVGVNAHIFVCSYNESATLLPCADLVMTN</sequence>
<dbReference type="EMBL" id="UCZA01000046">
    <property type="protein sequence ID" value="SQP89020.1"/>
    <property type="molecule type" value="Genomic_DNA"/>
</dbReference>
<gene>
    <name evidence="1" type="primary">ymfI</name>
    <name evidence="1" type="ORF">SAMEA3752557_05092</name>
</gene>
<evidence type="ECO:0000313" key="1">
    <source>
        <dbReference type="EMBL" id="SQP89020.1"/>
    </source>
</evidence>
<reference evidence="1 2" key="1">
    <citation type="submission" date="2018-06" db="EMBL/GenBank/DDBJ databases">
        <authorList>
            <consortium name="Pathogen Informatics"/>
            <person name="Doyle S."/>
        </authorList>
    </citation>
    <scope>NUCLEOTIDE SEQUENCE [LARGE SCALE GENOMIC DNA]</scope>
    <source>
        <strain evidence="1 2">VREC0535</strain>
    </source>
</reference>
<name>A0A2Y0JCG0_ECOLX</name>
<organism evidence="1 2">
    <name type="scientific">Escherichia coli</name>
    <dbReference type="NCBI Taxonomy" id="562"/>
    <lineage>
        <taxon>Bacteria</taxon>
        <taxon>Pseudomonadati</taxon>
        <taxon>Pseudomonadota</taxon>
        <taxon>Gammaproteobacteria</taxon>
        <taxon>Enterobacterales</taxon>
        <taxon>Enterobacteriaceae</taxon>
        <taxon>Escherichia</taxon>
    </lineage>
</organism>
<accession>A0A2Y0JCG0</accession>
<dbReference type="AlphaFoldDB" id="A0A2Y0JCG0"/>
<protein>
    <submittedName>
        <fullName evidence="1">Uncharacterized protein</fullName>
    </submittedName>
</protein>
<dbReference type="Proteomes" id="UP000250671">
    <property type="component" value="Unassembled WGS sequence"/>
</dbReference>
<evidence type="ECO:0000313" key="2">
    <source>
        <dbReference type="Proteomes" id="UP000250671"/>
    </source>
</evidence>
<proteinExistence type="predicted"/>